<evidence type="ECO:0000313" key="1">
    <source>
        <dbReference type="EMBL" id="KAI9901591.1"/>
    </source>
</evidence>
<accession>A0ACC0V5D1</accession>
<proteinExistence type="predicted"/>
<sequence length="412" mass="45678">MCQSDGKESADLQHRIQQIRNEQRQEEPFPWHLGAFDAHCHPTDTMASIASIPQMKARTLTIMGTRSQDQHLVAQVADDKGIKGRKCLAGDDTQAPKVVPSFGWHPWFSHQLFDDSATQPTYMPGSEDAAGVYAAKKAHYQAVLTPSPDDDFVRALPEPTPISVYLSRTREYLRTYPLALVGEIGVDKAFRLPEAFPESHSHDSDITPGGREGRRLSPHRVKMTHQQAILKAQLGLAGDVGRAVSVHGVQAHGVLHDTIQATWKGRERVVRSARERKRVAPGAEESSDEDETVGGRPYPPRICLHSFSGSVEVMEQWLKPVIPAVIFFSFSVAVNLGTESATSKFEDVVRAMPDNKILVESDLHTAGTEMDDTLEDMCRRICRIKSWSLEEGLGKIGDNYKAFILGSEPRLP</sequence>
<gene>
    <name evidence="1" type="ORF">N3K66_003408</name>
</gene>
<name>A0ACC0V5D1_9HYPO</name>
<reference evidence="1" key="1">
    <citation type="submission" date="2022-10" db="EMBL/GenBank/DDBJ databases">
        <title>Complete Genome of Trichothecium roseum strain YXFP-22015, a Plant Pathogen Isolated from Citrus.</title>
        <authorList>
            <person name="Wang Y."/>
            <person name="Zhu L."/>
        </authorList>
    </citation>
    <scope>NUCLEOTIDE SEQUENCE</scope>
    <source>
        <strain evidence="1">YXFP-22015</strain>
    </source>
</reference>
<evidence type="ECO:0000313" key="2">
    <source>
        <dbReference type="Proteomes" id="UP001163324"/>
    </source>
</evidence>
<keyword evidence="2" id="KW-1185">Reference proteome</keyword>
<dbReference type="Proteomes" id="UP001163324">
    <property type="component" value="Chromosome 3"/>
</dbReference>
<organism evidence="1 2">
    <name type="scientific">Trichothecium roseum</name>
    <dbReference type="NCBI Taxonomy" id="47278"/>
    <lineage>
        <taxon>Eukaryota</taxon>
        <taxon>Fungi</taxon>
        <taxon>Dikarya</taxon>
        <taxon>Ascomycota</taxon>
        <taxon>Pezizomycotina</taxon>
        <taxon>Sordariomycetes</taxon>
        <taxon>Hypocreomycetidae</taxon>
        <taxon>Hypocreales</taxon>
        <taxon>Hypocreales incertae sedis</taxon>
        <taxon>Trichothecium</taxon>
    </lineage>
</organism>
<protein>
    <submittedName>
        <fullName evidence="1">Uncharacterized protein</fullName>
    </submittedName>
</protein>
<comment type="caution">
    <text evidence="1">The sequence shown here is derived from an EMBL/GenBank/DDBJ whole genome shotgun (WGS) entry which is preliminary data.</text>
</comment>
<dbReference type="EMBL" id="CM047942">
    <property type="protein sequence ID" value="KAI9901591.1"/>
    <property type="molecule type" value="Genomic_DNA"/>
</dbReference>